<dbReference type="PANTHER" id="PTHR24321:SF8">
    <property type="entry name" value="ESTRADIOL 17-BETA-DEHYDROGENASE 8-RELATED"/>
    <property type="match status" value="1"/>
</dbReference>
<dbReference type="PRINTS" id="PR00080">
    <property type="entry name" value="SDRFAMILY"/>
</dbReference>
<protein>
    <submittedName>
        <fullName evidence="5">(+)-trans-carveol dehydrogenase</fullName>
        <ecNumber evidence="5">1.1.1.275</ecNumber>
    </submittedName>
</protein>
<dbReference type="NCBIfam" id="NF009467">
    <property type="entry name" value="PRK12826.1-3"/>
    <property type="match status" value="1"/>
</dbReference>
<dbReference type="InterPro" id="IPR002347">
    <property type="entry name" value="SDR_fam"/>
</dbReference>
<dbReference type="PANTHER" id="PTHR24321">
    <property type="entry name" value="DEHYDROGENASES, SHORT CHAIN"/>
    <property type="match status" value="1"/>
</dbReference>
<dbReference type="AlphaFoldDB" id="A0A840EN96"/>
<evidence type="ECO:0000256" key="2">
    <source>
        <dbReference type="ARBA" id="ARBA00023002"/>
    </source>
</evidence>
<dbReference type="PRINTS" id="PR00081">
    <property type="entry name" value="GDHRDH"/>
</dbReference>
<dbReference type="InterPro" id="IPR036291">
    <property type="entry name" value="NAD(P)-bd_dom_sf"/>
</dbReference>
<dbReference type="Proteomes" id="UP000551501">
    <property type="component" value="Unassembled WGS sequence"/>
</dbReference>
<reference evidence="5 6" key="1">
    <citation type="submission" date="2020-08" db="EMBL/GenBank/DDBJ databases">
        <title>Sequencing the genomes of 1000 actinobacteria strains.</title>
        <authorList>
            <person name="Klenk H.-P."/>
        </authorList>
    </citation>
    <scope>NUCLEOTIDE SEQUENCE [LARGE SCALE GENOMIC DNA]</scope>
    <source>
        <strain evidence="5 6">DSM 45298</strain>
    </source>
</reference>
<dbReference type="CDD" id="cd05233">
    <property type="entry name" value="SDR_c"/>
    <property type="match status" value="1"/>
</dbReference>
<dbReference type="NCBIfam" id="TIGR03971">
    <property type="entry name" value="SDR_subfam_1"/>
    <property type="match status" value="1"/>
</dbReference>
<dbReference type="FunFam" id="3.40.50.720:FF:000084">
    <property type="entry name" value="Short-chain dehydrogenase reductase"/>
    <property type="match status" value="1"/>
</dbReference>
<accession>A0A840EN96</accession>
<dbReference type="Gene3D" id="3.40.50.720">
    <property type="entry name" value="NAD(P)-binding Rossmann-like Domain"/>
    <property type="match status" value="1"/>
</dbReference>
<keyword evidence="3" id="KW-0520">NAD</keyword>
<keyword evidence="2 5" id="KW-0560">Oxidoreductase</keyword>
<organism evidence="5 6">
    <name type="scientific">Gordonia humi</name>
    <dbReference type="NCBI Taxonomy" id="686429"/>
    <lineage>
        <taxon>Bacteria</taxon>
        <taxon>Bacillati</taxon>
        <taxon>Actinomycetota</taxon>
        <taxon>Actinomycetes</taxon>
        <taxon>Mycobacteriales</taxon>
        <taxon>Gordoniaceae</taxon>
        <taxon>Gordonia</taxon>
    </lineage>
</organism>
<dbReference type="GO" id="GO:0033702">
    <property type="term" value="F:(+)-trans-carveol dehydrogenase activity"/>
    <property type="evidence" value="ECO:0007669"/>
    <property type="project" value="UniProtKB-EC"/>
</dbReference>
<evidence type="ECO:0000313" key="6">
    <source>
        <dbReference type="Proteomes" id="UP000551501"/>
    </source>
</evidence>
<evidence type="ECO:0000313" key="5">
    <source>
        <dbReference type="EMBL" id="MBB4134275.1"/>
    </source>
</evidence>
<comment type="similarity">
    <text evidence="1 4">Belongs to the short-chain dehydrogenases/reductases (SDR) family.</text>
</comment>
<gene>
    <name evidence="5" type="ORF">BKA16_000827</name>
</gene>
<comment type="caution">
    <text evidence="5">The sequence shown here is derived from an EMBL/GenBank/DDBJ whole genome shotgun (WGS) entry which is preliminary data.</text>
</comment>
<name>A0A840EN96_9ACTN</name>
<dbReference type="RefSeq" id="WP_183369470.1">
    <property type="nucleotide sequence ID" value="NZ_BAABHL010000128.1"/>
</dbReference>
<dbReference type="InterPro" id="IPR023985">
    <property type="entry name" value="SDR_subfam_1"/>
</dbReference>
<dbReference type="EMBL" id="JACIFP010000001">
    <property type="protein sequence ID" value="MBB4134275.1"/>
    <property type="molecule type" value="Genomic_DNA"/>
</dbReference>
<dbReference type="SUPFAM" id="SSF51735">
    <property type="entry name" value="NAD(P)-binding Rossmann-fold domains"/>
    <property type="match status" value="1"/>
</dbReference>
<evidence type="ECO:0000256" key="3">
    <source>
        <dbReference type="ARBA" id="ARBA00023027"/>
    </source>
</evidence>
<dbReference type="InterPro" id="IPR020904">
    <property type="entry name" value="Sc_DH/Rdtase_CS"/>
</dbReference>
<evidence type="ECO:0000256" key="4">
    <source>
        <dbReference type="RuleBase" id="RU000363"/>
    </source>
</evidence>
<dbReference type="Pfam" id="PF00106">
    <property type="entry name" value="adh_short"/>
    <property type="match status" value="1"/>
</dbReference>
<dbReference type="EC" id="1.1.1.275" evidence="5"/>
<dbReference type="PROSITE" id="PS00061">
    <property type="entry name" value="ADH_SHORT"/>
    <property type="match status" value="1"/>
</dbReference>
<proteinExistence type="inferred from homology"/>
<sequence>MGELSGKVALVTGAARGQGRAHAVTLAEAGAKIIALDIVENIDRVFYDLATPEDLDETARLIEAAGGEVLALRADTRSQDQVDAAVQEGFERFGRLDIVAANAGIGTTFAKTWELTDDDWFNALDVNLTGVWRTVKAAAPIMIEAGNGGSMILTSSLAGLKGYQHLAPYVSSKHGVNGLMKVLANELGPHDIRVNSICPGLINTDMMMNQPTYDIWRPDLERPTKADAMELFDTFQVLPLKYLEPEDVSKTVLWLASDASSVITGVALRVDGGQYGRG</sequence>
<evidence type="ECO:0000256" key="1">
    <source>
        <dbReference type="ARBA" id="ARBA00006484"/>
    </source>
</evidence>
<keyword evidence="6" id="KW-1185">Reference proteome</keyword>